<dbReference type="WBParaSite" id="MBELARI_LOCUS14710.1">
    <property type="protein sequence ID" value="MBELARI_LOCUS14710.1"/>
    <property type="gene ID" value="MBELARI_LOCUS14710"/>
</dbReference>
<protein>
    <submittedName>
        <fullName evidence="10">Protein kinase domain-containing protein</fullName>
    </submittedName>
</protein>
<dbReference type="PANTHER" id="PTHR24057">
    <property type="entry name" value="GLYCOGEN SYNTHASE KINASE-3 ALPHA"/>
    <property type="match status" value="1"/>
</dbReference>
<dbReference type="SMART" id="SM00220">
    <property type="entry name" value="S_TKc"/>
    <property type="match status" value="1"/>
</dbReference>
<reference evidence="10" key="1">
    <citation type="submission" date="2024-02" db="UniProtKB">
        <authorList>
            <consortium name="WormBaseParasite"/>
        </authorList>
    </citation>
    <scope>IDENTIFICATION</scope>
</reference>
<evidence type="ECO:0000256" key="6">
    <source>
        <dbReference type="ARBA" id="ARBA00022840"/>
    </source>
</evidence>
<dbReference type="GO" id="GO:0004674">
    <property type="term" value="F:protein serine/threonine kinase activity"/>
    <property type="evidence" value="ECO:0007669"/>
    <property type="project" value="UniProtKB-KW"/>
</dbReference>
<evidence type="ECO:0000256" key="5">
    <source>
        <dbReference type="ARBA" id="ARBA00022777"/>
    </source>
</evidence>
<evidence type="ECO:0000313" key="10">
    <source>
        <dbReference type="WBParaSite" id="MBELARI_LOCUS14710.1"/>
    </source>
</evidence>
<evidence type="ECO:0000313" key="9">
    <source>
        <dbReference type="Proteomes" id="UP000887575"/>
    </source>
</evidence>
<dbReference type="Gene3D" id="1.10.510.10">
    <property type="entry name" value="Transferase(Phosphotransferase) domain 1"/>
    <property type="match status" value="1"/>
</dbReference>
<feature type="region of interest" description="Disordered" evidence="7">
    <location>
        <begin position="355"/>
        <end position="399"/>
    </location>
</feature>
<dbReference type="Pfam" id="PF00069">
    <property type="entry name" value="Pkinase"/>
    <property type="match status" value="1"/>
</dbReference>
<dbReference type="FunFam" id="1.10.510.10:FF:000624">
    <property type="entry name" value="Mitogen-activated protein kinase"/>
    <property type="match status" value="1"/>
</dbReference>
<dbReference type="GO" id="GO:0090090">
    <property type="term" value="P:negative regulation of canonical Wnt signaling pathway"/>
    <property type="evidence" value="ECO:0007669"/>
    <property type="project" value="TreeGrafter"/>
</dbReference>
<keyword evidence="9" id="KW-1185">Reference proteome</keyword>
<keyword evidence="5" id="KW-0418">Kinase</keyword>
<dbReference type="GO" id="GO:0032436">
    <property type="term" value="P:positive regulation of proteasomal ubiquitin-dependent protein catabolic process"/>
    <property type="evidence" value="ECO:0007669"/>
    <property type="project" value="TreeGrafter"/>
</dbReference>
<dbReference type="PANTHER" id="PTHR24057:SF18">
    <property type="entry name" value="SERINE_THREONINE-PROTEIN KINASE R03D7.5-RELATED"/>
    <property type="match status" value="1"/>
</dbReference>
<sequence>MGKYKVEDTVTAQRINDGQVVHVHLTNLELFSSGAFSNVYRGRAEDLQSSSIKREVAIKKTWKLHRANEVTDIDAISEIRILKLLNRLNHKNIVQLLYDFANGYKERTCYGLVFEFLPETLHSYMKARRRQLELIDIKLFTWQLFRGQAHLTKACIMHRDIKPQNLLVEPVSGLLKISDFGSSAVMKREQRQPPYHVTRYYRPPELLLEAKNYGTEVDVWSCGCVFGEMLAGRTLLPGRNSEHQLDLIIEHFGIPTRDQAASMHCPVRTYNKILDTAYHLTGSFPKLYRLIPDSQPKAAVQLLAKVLVYSPPERNCGLSFLLDPFFNDLFKSTTRRNHRPIECLSLQDLTDVRNGDGDVTAESLSDKRPPVPQKSGTIPSKSNESTTASLHTIQEITRK</sequence>
<evidence type="ECO:0000256" key="1">
    <source>
        <dbReference type="ARBA" id="ARBA00005527"/>
    </source>
</evidence>
<keyword evidence="6" id="KW-0067">ATP-binding</keyword>
<feature type="compositionally biased region" description="Polar residues" evidence="7">
    <location>
        <begin position="374"/>
        <end position="399"/>
    </location>
</feature>
<dbReference type="Gene3D" id="3.30.200.20">
    <property type="entry name" value="Phosphorylase Kinase, domain 1"/>
    <property type="match status" value="1"/>
</dbReference>
<dbReference type="Proteomes" id="UP000887575">
    <property type="component" value="Unassembled WGS sequence"/>
</dbReference>
<dbReference type="GO" id="GO:0030424">
    <property type="term" value="C:axon"/>
    <property type="evidence" value="ECO:0007669"/>
    <property type="project" value="TreeGrafter"/>
</dbReference>
<dbReference type="InterPro" id="IPR000719">
    <property type="entry name" value="Prot_kinase_dom"/>
</dbReference>
<accession>A0AAF3EL66</accession>
<dbReference type="InterPro" id="IPR008271">
    <property type="entry name" value="Ser/Thr_kinase_AS"/>
</dbReference>
<evidence type="ECO:0000259" key="8">
    <source>
        <dbReference type="PROSITE" id="PS50011"/>
    </source>
</evidence>
<keyword evidence="4" id="KW-0547">Nucleotide-binding</keyword>
<dbReference type="GO" id="GO:0070507">
    <property type="term" value="P:regulation of microtubule cytoskeleton organization"/>
    <property type="evidence" value="ECO:0007669"/>
    <property type="project" value="TreeGrafter"/>
</dbReference>
<keyword evidence="3" id="KW-0808">Transferase</keyword>
<evidence type="ECO:0000256" key="7">
    <source>
        <dbReference type="SAM" id="MobiDB-lite"/>
    </source>
</evidence>
<comment type="similarity">
    <text evidence="1">Belongs to the protein kinase superfamily. CMGC Ser/Thr protein kinase family. GSK-3 subfamily.</text>
</comment>
<dbReference type="InterPro" id="IPR011009">
    <property type="entry name" value="Kinase-like_dom_sf"/>
</dbReference>
<dbReference type="GO" id="GO:0005524">
    <property type="term" value="F:ATP binding"/>
    <property type="evidence" value="ECO:0007669"/>
    <property type="project" value="UniProtKB-KW"/>
</dbReference>
<feature type="domain" description="Protein kinase" evidence="8">
    <location>
        <begin position="25"/>
        <end position="326"/>
    </location>
</feature>
<name>A0AAF3EL66_9BILA</name>
<keyword evidence="2" id="KW-0723">Serine/threonine-protein kinase</keyword>
<evidence type="ECO:0000256" key="4">
    <source>
        <dbReference type="ARBA" id="ARBA00022741"/>
    </source>
</evidence>
<dbReference type="SUPFAM" id="SSF56112">
    <property type="entry name" value="Protein kinase-like (PK-like)"/>
    <property type="match status" value="1"/>
</dbReference>
<organism evidence="9 10">
    <name type="scientific">Mesorhabditis belari</name>
    <dbReference type="NCBI Taxonomy" id="2138241"/>
    <lineage>
        <taxon>Eukaryota</taxon>
        <taxon>Metazoa</taxon>
        <taxon>Ecdysozoa</taxon>
        <taxon>Nematoda</taxon>
        <taxon>Chromadorea</taxon>
        <taxon>Rhabditida</taxon>
        <taxon>Rhabditina</taxon>
        <taxon>Rhabditomorpha</taxon>
        <taxon>Rhabditoidea</taxon>
        <taxon>Rhabditidae</taxon>
        <taxon>Mesorhabditinae</taxon>
        <taxon>Mesorhabditis</taxon>
    </lineage>
</organism>
<dbReference type="PROSITE" id="PS00108">
    <property type="entry name" value="PROTEIN_KINASE_ST"/>
    <property type="match status" value="1"/>
</dbReference>
<dbReference type="GO" id="GO:0030154">
    <property type="term" value="P:cell differentiation"/>
    <property type="evidence" value="ECO:0007669"/>
    <property type="project" value="TreeGrafter"/>
</dbReference>
<dbReference type="PROSITE" id="PS50011">
    <property type="entry name" value="PROTEIN_KINASE_DOM"/>
    <property type="match status" value="1"/>
</dbReference>
<proteinExistence type="inferred from homology"/>
<dbReference type="GO" id="GO:0007165">
    <property type="term" value="P:signal transduction"/>
    <property type="evidence" value="ECO:0007669"/>
    <property type="project" value="TreeGrafter"/>
</dbReference>
<dbReference type="AlphaFoldDB" id="A0AAF3EL66"/>
<dbReference type="GO" id="GO:0005829">
    <property type="term" value="C:cytosol"/>
    <property type="evidence" value="ECO:0007669"/>
    <property type="project" value="TreeGrafter"/>
</dbReference>
<dbReference type="GO" id="GO:0005634">
    <property type="term" value="C:nucleus"/>
    <property type="evidence" value="ECO:0007669"/>
    <property type="project" value="TreeGrafter"/>
</dbReference>
<evidence type="ECO:0000256" key="3">
    <source>
        <dbReference type="ARBA" id="ARBA00022679"/>
    </source>
</evidence>
<evidence type="ECO:0000256" key="2">
    <source>
        <dbReference type="ARBA" id="ARBA00022527"/>
    </source>
</evidence>
<dbReference type="InterPro" id="IPR050591">
    <property type="entry name" value="GSK-3"/>
</dbReference>